<proteinExistence type="predicted"/>
<evidence type="ECO:0000313" key="2">
    <source>
        <dbReference type="Proteomes" id="UP000321058"/>
    </source>
</evidence>
<gene>
    <name evidence="1" type="ORF">RSO01_54780</name>
</gene>
<name>A0A512NHC4_9HYPH</name>
<keyword evidence="2" id="KW-1185">Reference proteome</keyword>
<comment type="caution">
    <text evidence="1">The sequence shown here is derived from an EMBL/GenBank/DDBJ whole genome shotgun (WGS) entry which is preliminary data.</text>
</comment>
<accession>A0A512NHC4</accession>
<reference evidence="1 2" key="1">
    <citation type="submission" date="2019-07" db="EMBL/GenBank/DDBJ databases">
        <title>Whole genome shotgun sequence of Reyranella soli NBRC 108950.</title>
        <authorList>
            <person name="Hosoyama A."/>
            <person name="Uohara A."/>
            <person name="Ohji S."/>
            <person name="Ichikawa N."/>
        </authorList>
    </citation>
    <scope>NUCLEOTIDE SEQUENCE [LARGE SCALE GENOMIC DNA]</scope>
    <source>
        <strain evidence="1 2">NBRC 108950</strain>
    </source>
</reference>
<dbReference type="AlphaFoldDB" id="A0A512NHC4"/>
<dbReference type="Proteomes" id="UP000321058">
    <property type="component" value="Unassembled WGS sequence"/>
</dbReference>
<dbReference type="RefSeq" id="WP_246158852.1">
    <property type="nucleotide sequence ID" value="NZ_BKAJ01000097.1"/>
</dbReference>
<protein>
    <submittedName>
        <fullName evidence="1">Uncharacterized protein</fullName>
    </submittedName>
</protein>
<dbReference type="EMBL" id="BKAJ01000097">
    <property type="protein sequence ID" value="GEP58312.1"/>
    <property type="molecule type" value="Genomic_DNA"/>
</dbReference>
<organism evidence="1 2">
    <name type="scientific">Reyranella soli</name>
    <dbReference type="NCBI Taxonomy" id="1230389"/>
    <lineage>
        <taxon>Bacteria</taxon>
        <taxon>Pseudomonadati</taxon>
        <taxon>Pseudomonadota</taxon>
        <taxon>Alphaproteobacteria</taxon>
        <taxon>Hyphomicrobiales</taxon>
        <taxon>Reyranellaceae</taxon>
        <taxon>Reyranella</taxon>
    </lineage>
</organism>
<sequence length="88" mass="10277">MAPPRITLNLAAEGLFEMWLNPEGRDLLVQKLQAQTIENEHFHLGPAPTGELEVATKAYREDDRVLEWGKVYLRTDEWDEKYFPHVLK</sequence>
<evidence type="ECO:0000313" key="1">
    <source>
        <dbReference type="EMBL" id="GEP58312.1"/>
    </source>
</evidence>